<evidence type="ECO:0000313" key="2">
    <source>
        <dbReference type="Proteomes" id="UP001321481"/>
    </source>
</evidence>
<dbReference type="Gene3D" id="2.60.120.560">
    <property type="entry name" value="Exo-inulinase, domain 1"/>
    <property type="match status" value="1"/>
</dbReference>
<dbReference type="Proteomes" id="UP001321481">
    <property type="component" value="Unassembled WGS sequence"/>
</dbReference>
<evidence type="ECO:0000313" key="1">
    <source>
        <dbReference type="EMBL" id="MDJ1113252.1"/>
    </source>
</evidence>
<sequence>MSTADWTLIDSALPLDNPGARPLAPAVVEPLASDLFTGSNAADINGRVLDAGWGGAADLQWVANVANAIAVAGGAMVKGAEAGSGRATIAVANEDVEAGFTILAGPADGSSVYLDVRGNLAAGASGTRNGYRLQLTRTGGVLRVQLVRRSGTNTTLGASHAVQLGDRVSIRAIGSTLTLFVNDYDVEEISDAAHPSGGFVGFEPGTGSTFALTKFFVERVITD</sequence>
<gene>
    <name evidence="1" type="ORF">QNI14_02160</name>
</gene>
<proteinExistence type="predicted"/>
<comment type="caution">
    <text evidence="1">The sequence shown here is derived from an EMBL/GenBank/DDBJ whole genome shotgun (WGS) entry which is preliminary data.</text>
</comment>
<evidence type="ECO:0008006" key="3">
    <source>
        <dbReference type="Google" id="ProtNLM"/>
    </source>
</evidence>
<dbReference type="RefSeq" id="WP_283714543.1">
    <property type="nucleotide sequence ID" value="NZ_JASJND010000001.1"/>
</dbReference>
<reference evidence="1 2" key="1">
    <citation type="submission" date="2023-05" db="EMBL/GenBank/DDBJ databases">
        <title>Microbacterium dauci sp.nov., Isolated from Carrot Rhizosphere Soil.</title>
        <authorList>
            <person name="Xiao Z."/>
            <person name="Zheng J."/>
        </authorList>
    </citation>
    <scope>NUCLEOTIDE SEQUENCE [LARGE SCALE GENOMIC DNA]</scope>
    <source>
        <strain evidence="1 2">LX3-4</strain>
    </source>
</reference>
<name>A0ABT6ZC80_9MICO</name>
<dbReference type="EMBL" id="JASJND010000001">
    <property type="protein sequence ID" value="MDJ1113252.1"/>
    <property type="molecule type" value="Genomic_DNA"/>
</dbReference>
<organism evidence="1 2">
    <name type="scientific">Microbacterium dauci</name>
    <dbReference type="NCBI Taxonomy" id="3048008"/>
    <lineage>
        <taxon>Bacteria</taxon>
        <taxon>Bacillati</taxon>
        <taxon>Actinomycetota</taxon>
        <taxon>Actinomycetes</taxon>
        <taxon>Micrococcales</taxon>
        <taxon>Microbacteriaceae</taxon>
        <taxon>Microbacterium</taxon>
    </lineage>
</organism>
<accession>A0ABT6ZC80</accession>
<protein>
    <recommendedName>
        <fullName evidence="3">3-keto-disaccharide hydrolase domain-containing protein</fullName>
    </recommendedName>
</protein>
<keyword evidence="2" id="KW-1185">Reference proteome</keyword>